<feature type="compositionally biased region" description="Low complexity" evidence="1">
    <location>
        <begin position="452"/>
        <end position="463"/>
    </location>
</feature>
<keyword evidence="3" id="KW-1185">Reference proteome</keyword>
<evidence type="ECO:0000256" key="1">
    <source>
        <dbReference type="SAM" id="MobiDB-lite"/>
    </source>
</evidence>
<accession>A0A0K1PDA9</accession>
<organism evidence="2 3">
    <name type="scientific">Vulgatibacter incomptus</name>
    <dbReference type="NCBI Taxonomy" id="1391653"/>
    <lineage>
        <taxon>Bacteria</taxon>
        <taxon>Pseudomonadati</taxon>
        <taxon>Myxococcota</taxon>
        <taxon>Myxococcia</taxon>
        <taxon>Myxococcales</taxon>
        <taxon>Cystobacterineae</taxon>
        <taxon>Vulgatibacteraceae</taxon>
        <taxon>Vulgatibacter</taxon>
    </lineage>
</organism>
<dbReference type="Proteomes" id="UP000055590">
    <property type="component" value="Chromosome"/>
</dbReference>
<name>A0A0K1PDA9_9BACT</name>
<dbReference type="PROSITE" id="PS51257">
    <property type="entry name" value="PROKAR_LIPOPROTEIN"/>
    <property type="match status" value="1"/>
</dbReference>
<dbReference type="EMBL" id="CP012332">
    <property type="protein sequence ID" value="AKU91528.1"/>
    <property type="molecule type" value="Genomic_DNA"/>
</dbReference>
<reference evidence="2 3" key="1">
    <citation type="submission" date="2015-08" db="EMBL/GenBank/DDBJ databases">
        <authorList>
            <person name="Babu N.S."/>
            <person name="Beckwith C.J."/>
            <person name="Beseler K.G."/>
            <person name="Brison A."/>
            <person name="Carone J.V."/>
            <person name="Caskin T.P."/>
            <person name="Diamond M."/>
            <person name="Durham M.E."/>
            <person name="Foxe J.M."/>
            <person name="Go M."/>
            <person name="Henderson B.A."/>
            <person name="Jones I.B."/>
            <person name="McGettigan J.A."/>
            <person name="Micheletti S.J."/>
            <person name="Nasrallah M.E."/>
            <person name="Ortiz D."/>
            <person name="Piller C.R."/>
            <person name="Privatt S.R."/>
            <person name="Schneider S.L."/>
            <person name="Sharp S."/>
            <person name="Smith T.C."/>
            <person name="Stanton J.D."/>
            <person name="Ullery H.E."/>
            <person name="Wilson R.J."/>
            <person name="Serrano M.G."/>
            <person name="Buck G."/>
            <person name="Lee V."/>
            <person name="Wang Y."/>
            <person name="Carvalho R."/>
            <person name="Voegtly L."/>
            <person name="Shi R."/>
            <person name="Duckworth R."/>
            <person name="Johnson A."/>
            <person name="Loviza R."/>
            <person name="Walstead R."/>
            <person name="Shah Z."/>
            <person name="Kiflezghi M."/>
            <person name="Wade K."/>
            <person name="Ball S.L."/>
            <person name="Bradley K.W."/>
            <person name="Asai D.J."/>
            <person name="Bowman C.A."/>
            <person name="Russell D.A."/>
            <person name="Pope W.H."/>
            <person name="Jacobs-Sera D."/>
            <person name="Hendrix R.W."/>
            <person name="Hatfull G.F."/>
        </authorList>
    </citation>
    <scope>NUCLEOTIDE SEQUENCE [LARGE SCALE GENOMIC DNA]</scope>
    <source>
        <strain evidence="2 3">DSM 27710</strain>
    </source>
</reference>
<evidence type="ECO:0000313" key="3">
    <source>
        <dbReference type="Proteomes" id="UP000055590"/>
    </source>
</evidence>
<feature type="region of interest" description="Disordered" evidence="1">
    <location>
        <begin position="447"/>
        <end position="472"/>
    </location>
</feature>
<dbReference type="STRING" id="1391653.AKJ08_1915"/>
<proteinExistence type="predicted"/>
<dbReference type="AlphaFoldDB" id="A0A0K1PDA9"/>
<protein>
    <submittedName>
        <fullName evidence="2">Uncharacterized protein</fullName>
    </submittedName>
</protein>
<gene>
    <name evidence="2" type="ORF">AKJ08_1915</name>
</gene>
<dbReference type="KEGG" id="vin:AKJ08_1915"/>
<dbReference type="RefSeq" id="WP_050725827.1">
    <property type="nucleotide sequence ID" value="NZ_CP012332.1"/>
</dbReference>
<sequence length="704" mass="71163">MRRILATLAIVAAAGCGETIIASFGNLDTPVSLAAHEPSGRLFIANQGSNDLKVVDVGTSEFLVGPAALFPLSIPTVNTPIEVEAARRFVFVVSGSAAEVGFVDTEVPPGAFGPRSVDGPDGFPITIAVDTVPTAGVAFTGAFGFAEGGALADHFLLAGLSPDGDGGSLVAIRPPHLVTSTSTEPLPSIATTIDLPGIFPAGIALDPPGTQAPIPGVDLDCRTVAIADANLSPDHVPGVWLTKARIAADGAISLDPVSEAERIELRVPVTLPDGSIEERVAAARAVAFAPSPALTPALEAALVADPCAQRSGRLFVVLEPSFCAGTMLCPNVAVVDLGGVPGQPGTLAVDATTGGPAAFQLPGAQLGVIAINGTFTVVNAFNAATLNADGNHVAAIGLPELTLFNSTDGEITYLAGGLGTFLEGTGARAAPDPVFLLSSVQKGPAITTPTLRAGSRRGTGAAAVPSVTLPPGARPLNETWEGAFENPLPGFDDVGSIEDLVTGTFALPVGSAVTFLSPIPLVASSDPLLADRLVPRITGTLVCDGFPITGVAPDGRSLVVDLHPAGLVNPDGCAAAGLRLDILPPKALPWTLTGSVTGFVGRASDAQTSSAFAASDLLFAFTPPPPGSVARGTIFAWSTSSGFAFFRAAPIPNRLIAAAMTPFMLSDGASPTWKIFVAYSGADTVLGFFPEAVTPADGAFKVLQ</sequence>
<evidence type="ECO:0000313" key="2">
    <source>
        <dbReference type="EMBL" id="AKU91528.1"/>
    </source>
</evidence>